<dbReference type="Proteomes" id="UP000218785">
    <property type="component" value="Chromosome"/>
</dbReference>
<gene>
    <name evidence="3" type="ORF">NIES37_50090</name>
</gene>
<evidence type="ECO:0000313" key="4">
    <source>
        <dbReference type="Proteomes" id="UP000218785"/>
    </source>
</evidence>
<dbReference type="PANTHER" id="PTHR35861">
    <property type="match status" value="1"/>
</dbReference>
<feature type="domain" description="Tail sheath protein C-terminal" evidence="2">
    <location>
        <begin position="389"/>
        <end position="493"/>
    </location>
</feature>
<name>A0A1Z4N5P4_9CYAN</name>
<dbReference type="Pfam" id="PF17482">
    <property type="entry name" value="Phage_sheath_1C"/>
    <property type="match status" value="1"/>
</dbReference>
<organism evidence="3 4">
    <name type="scientific">Tolypothrix tenuis PCC 7101</name>
    <dbReference type="NCBI Taxonomy" id="231146"/>
    <lineage>
        <taxon>Bacteria</taxon>
        <taxon>Bacillati</taxon>
        <taxon>Cyanobacteriota</taxon>
        <taxon>Cyanophyceae</taxon>
        <taxon>Nostocales</taxon>
        <taxon>Tolypothrichaceae</taxon>
        <taxon>Tolypothrix</taxon>
    </lineage>
</organism>
<dbReference type="PANTHER" id="PTHR35861:SF1">
    <property type="entry name" value="PHAGE TAIL SHEATH PROTEIN"/>
    <property type="match status" value="1"/>
</dbReference>
<keyword evidence="4" id="KW-1185">Reference proteome</keyword>
<proteinExistence type="inferred from homology"/>
<evidence type="ECO:0000259" key="2">
    <source>
        <dbReference type="Pfam" id="PF17482"/>
    </source>
</evidence>
<dbReference type="KEGG" id="ttq:NIES37_50090"/>
<dbReference type="AlphaFoldDB" id="A0A1Z4N5P4"/>
<reference evidence="3 4" key="1">
    <citation type="submission" date="2017-06" db="EMBL/GenBank/DDBJ databases">
        <title>Genome sequencing of cyanobaciteial culture collection at National Institute for Environmental Studies (NIES).</title>
        <authorList>
            <person name="Hirose Y."/>
            <person name="Shimura Y."/>
            <person name="Fujisawa T."/>
            <person name="Nakamura Y."/>
            <person name="Kawachi M."/>
        </authorList>
    </citation>
    <scope>NUCLEOTIDE SEQUENCE [LARGE SCALE GENOMIC DNA]</scope>
    <source>
        <strain evidence="3 4">NIES-37</strain>
    </source>
</reference>
<dbReference type="InterPro" id="IPR052042">
    <property type="entry name" value="Tail_sheath_structural"/>
</dbReference>
<dbReference type="EMBL" id="AP018248">
    <property type="protein sequence ID" value="BAZ01011.1"/>
    <property type="molecule type" value="Genomic_DNA"/>
</dbReference>
<dbReference type="Gene3D" id="3.40.50.11780">
    <property type="match status" value="1"/>
</dbReference>
<accession>A0A1Z4N5P4</accession>
<sequence length="500" mass="54801">MPSTYKTPGVYIEEISKLPPSIAEVATAIPAFVGYTQQAIIDGRDLYAEPVADPTADTAIAVKRITSLLEYEQYFGKTEPETGITVTIVEQVDDKNPPNATDRTVTGSISQPSPHNMYYALQAFFKNGGGPCYIVSVGSVKAAKGVILDRFLQAGIEEVAKEDEVTLFVFPESQALYTLAQDNRVGVFGDALNQCGLLQDRFVIMDLQLPDPQQTINDAANKFRELSLSLNNLKYGAVYAPNVETIFNYEYDPASVSIIHQQIRPDKTQTPGPFNDQKMSNLAPSQTDKNVGNAILFNLAKAAVEAIPLVLPPSPLVAGQYATVDNTRGVFKAPANVALSSVIKPTIKITSAQQEDLNVHPTGKSINAIRAFTGKGTLIWGARTLAGNDNEWRYVPVRRFFNMAEESIKKATEGFVFEPNDANTWVKVRAMIENFLILQWRAGALAGAKPEQAFFVKVGLNETMTALDILEGRMIIEIGMAVVRPAEFIILKFSHKMQES</sequence>
<evidence type="ECO:0000313" key="3">
    <source>
        <dbReference type="EMBL" id="BAZ01011.1"/>
    </source>
</evidence>
<dbReference type="InterPro" id="IPR020287">
    <property type="entry name" value="Tail_sheath_C"/>
</dbReference>
<comment type="similarity">
    <text evidence="1">Belongs to the myoviridae tail sheath protein family.</text>
</comment>
<dbReference type="RefSeq" id="WP_096580301.1">
    <property type="nucleotide sequence ID" value="NZ_CAWNJS010000001.1"/>
</dbReference>
<evidence type="ECO:0000256" key="1">
    <source>
        <dbReference type="ARBA" id="ARBA00008005"/>
    </source>
</evidence>
<protein>
    <recommendedName>
        <fullName evidence="2">Tail sheath protein C-terminal domain-containing protein</fullName>
    </recommendedName>
</protein>